<dbReference type="AlphaFoldDB" id="A0A9D1NF17"/>
<evidence type="ECO:0000313" key="3">
    <source>
        <dbReference type="Proteomes" id="UP000886861"/>
    </source>
</evidence>
<comment type="caution">
    <text evidence="2">The sequence shown here is derived from an EMBL/GenBank/DDBJ whole genome shotgun (WGS) entry which is preliminary data.</text>
</comment>
<dbReference type="Proteomes" id="UP000886861">
    <property type="component" value="Unassembled WGS sequence"/>
</dbReference>
<accession>A0A9D1NF17</accession>
<feature type="transmembrane region" description="Helical" evidence="1">
    <location>
        <begin position="108"/>
        <end position="129"/>
    </location>
</feature>
<evidence type="ECO:0000313" key="2">
    <source>
        <dbReference type="EMBL" id="HIV01655.1"/>
    </source>
</evidence>
<dbReference type="EMBL" id="DVOJ01000014">
    <property type="protein sequence ID" value="HIV01655.1"/>
    <property type="molecule type" value="Genomic_DNA"/>
</dbReference>
<organism evidence="2 3">
    <name type="scientific">Candidatus Caccopulliclostridium gallistercoris</name>
    <dbReference type="NCBI Taxonomy" id="2840719"/>
    <lineage>
        <taxon>Bacteria</taxon>
        <taxon>Bacillati</taxon>
        <taxon>Bacillota</taxon>
        <taxon>Clostridia</taxon>
        <taxon>Candidatus Caccopulliclostridium</taxon>
    </lineage>
</organism>
<keyword evidence="1" id="KW-0812">Transmembrane</keyword>
<reference evidence="2" key="2">
    <citation type="journal article" date="2021" name="PeerJ">
        <title>Extensive microbial diversity within the chicken gut microbiome revealed by metagenomics and culture.</title>
        <authorList>
            <person name="Gilroy R."/>
            <person name="Ravi A."/>
            <person name="Getino M."/>
            <person name="Pursley I."/>
            <person name="Horton D.L."/>
            <person name="Alikhan N.F."/>
            <person name="Baker D."/>
            <person name="Gharbi K."/>
            <person name="Hall N."/>
            <person name="Watson M."/>
            <person name="Adriaenssens E.M."/>
            <person name="Foster-Nyarko E."/>
            <person name="Jarju S."/>
            <person name="Secka A."/>
            <person name="Antonio M."/>
            <person name="Oren A."/>
            <person name="Chaudhuri R.R."/>
            <person name="La Ragione R."/>
            <person name="Hildebrand F."/>
            <person name="Pallen M.J."/>
        </authorList>
    </citation>
    <scope>NUCLEOTIDE SEQUENCE</scope>
    <source>
        <strain evidence="2">CHK186-9395</strain>
    </source>
</reference>
<sequence length="191" mass="22042">MQSLWLLIPLFLFLLLILPFIFEARVSYNFYKNFGTLSLKLWFIRLTVITFKVKGKKLIVRTKNNAKQIEISLVGPEIKLLEQFSVQIKDKIKVKKLEFHSRIGTGDAFHSAMLSSLISILISMLWGYIKNEKDTALIDVVNHTEYKEKVFQISLLGRVSISIFDTLYSFIMASIIVKKSDSRKGYVSVKN</sequence>
<name>A0A9D1NF17_9FIRM</name>
<evidence type="ECO:0000256" key="1">
    <source>
        <dbReference type="SAM" id="Phobius"/>
    </source>
</evidence>
<evidence type="ECO:0008006" key="4">
    <source>
        <dbReference type="Google" id="ProtNLM"/>
    </source>
</evidence>
<keyword evidence="1" id="KW-1133">Transmembrane helix</keyword>
<reference evidence="2" key="1">
    <citation type="submission" date="2020-10" db="EMBL/GenBank/DDBJ databases">
        <authorList>
            <person name="Gilroy R."/>
        </authorList>
    </citation>
    <scope>NUCLEOTIDE SEQUENCE</scope>
    <source>
        <strain evidence="2">CHK186-9395</strain>
    </source>
</reference>
<feature type="transmembrane region" description="Helical" evidence="1">
    <location>
        <begin position="155"/>
        <end position="177"/>
    </location>
</feature>
<keyword evidence="1" id="KW-0472">Membrane</keyword>
<protein>
    <recommendedName>
        <fullName evidence="4">DUF2953 domain-containing protein</fullName>
    </recommendedName>
</protein>
<gene>
    <name evidence="2" type="ORF">IAA62_03795</name>
</gene>
<proteinExistence type="predicted"/>